<dbReference type="SUPFAM" id="SSF53300">
    <property type="entry name" value="vWA-like"/>
    <property type="match status" value="1"/>
</dbReference>
<dbReference type="OrthoDB" id="10069349at2759"/>
<feature type="compositionally biased region" description="Low complexity" evidence="2">
    <location>
        <begin position="99"/>
        <end position="114"/>
    </location>
</feature>
<dbReference type="InterPro" id="IPR016135">
    <property type="entry name" value="UBQ-conjugating_enzyme/RWD"/>
</dbReference>
<dbReference type="InterPro" id="IPR000608">
    <property type="entry name" value="UBC"/>
</dbReference>
<evidence type="ECO:0000256" key="1">
    <source>
        <dbReference type="ARBA" id="ARBA00022786"/>
    </source>
</evidence>
<dbReference type="InterPro" id="IPR003613">
    <property type="entry name" value="Ubox_domain"/>
</dbReference>
<evidence type="ECO:0000256" key="2">
    <source>
        <dbReference type="SAM" id="MobiDB-lite"/>
    </source>
</evidence>
<feature type="domain" description="UBC core" evidence="3">
    <location>
        <begin position="1418"/>
        <end position="1563"/>
    </location>
</feature>
<feature type="domain" description="VWFA" evidence="4">
    <location>
        <begin position="1175"/>
        <end position="1356"/>
    </location>
</feature>
<dbReference type="GO" id="GO:0016567">
    <property type="term" value="P:protein ubiquitination"/>
    <property type="evidence" value="ECO:0007669"/>
    <property type="project" value="InterPro"/>
</dbReference>
<name>A0A401GYP4_9APHY</name>
<dbReference type="CDD" id="cd23833">
    <property type="entry name" value="UBCc_ApmR795-like"/>
    <property type="match status" value="1"/>
</dbReference>
<evidence type="ECO:0000259" key="3">
    <source>
        <dbReference type="PROSITE" id="PS50127"/>
    </source>
</evidence>
<dbReference type="SMART" id="SM00212">
    <property type="entry name" value="UBCc"/>
    <property type="match status" value="1"/>
</dbReference>
<dbReference type="InterPro" id="IPR013083">
    <property type="entry name" value="Znf_RING/FYVE/PHD"/>
</dbReference>
<dbReference type="InParanoid" id="A0A401GYP4"/>
<dbReference type="PROSITE" id="PS51698">
    <property type="entry name" value="U_BOX"/>
    <property type="match status" value="1"/>
</dbReference>
<feature type="compositionally biased region" description="Basic and acidic residues" evidence="2">
    <location>
        <begin position="118"/>
        <end position="127"/>
    </location>
</feature>
<keyword evidence="7" id="KW-1185">Reference proteome</keyword>
<feature type="region of interest" description="Disordered" evidence="2">
    <location>
        <begin position="91"/>
        <end position="137"/>
    </location>
</feature>
<dbReference type="Pfam" id="PF00179">
    <property type="entry name" value="UQ_con"/>
    <property type="match status" value="1"/>
</dbReference>
<dbReference type="Pfam" id="PF13519">
    <property type="entry name" value="VWA_2"/>
    <property type="match status" value="1"/>
</dbReference>
<feature type="domain" description="U-box" evidence="5">
    <location>
        <begin position="994"/>
        <end position="1067"/>
    </location>
</feature>
<dbReference type="PANTHER" id="PTHR24067">
    <property type="entry name" value="UBIQUITIN-CONJUGATING ENZYME E2"/>
    <property type="match status" value="1"/>
</dbReference>
<dbReference type="EMBL" id="BFAD01000010">
    <property type="protein sequence ID" value="GBE87279.1"/>
    <property type="molecule type" value="Genomic_DNA"/>
</dbReference>
<accession>A0A401GYP4</accession>
<dbReference type="GeneID" id="38784196"/>
<dbReference type="Gene3D" id="3.10.110.10">
    <property type="entry name" value="Ubiquitin Conjugating Enzyme"/>
    <property type="match status" value="1"/>
</dbReference>
<keyword evidence="1" id="KW-0833">Ubl conjugation pathway</keyword>
<evidence type="ECO:0000313" key="7">
    <source>
        <dbReference type="Proteomes" id="UP000287166"/>
    </source>
</evidence>
<dbReference type="SMART" id="SM00504">
    <property type="entry name" value="Ubox"/>
    <property type="match status" value="1"/>
</dbReference>
<dbReference type="Gene3D" id="3.40.50.410">
    <property type="entry name" value="von Willebrand factor, type A domain"/>
    <property type="match status" value="1"/>
</dbReference>
<dbReference type="SUPFAM" id="SSF54495">
    <property type="entry name" value="UBC-like"/>
    <property type="match status" value="1"/>
</dbReference>
<dbReference type="PROSITE" id="PS50127">
    <property type="entry name" value="UBC_2"/>
    <property type="match status" value="1"/>
</dbReference>
<dbReference type="InterPro" id="IPR036465">
    <property type="entry name" value="vWFA_dom_sf"/>
</dbReference>
<proteinExistence type="predicted"/>
<sequence>MQTEKMRVFVEAPPITPGGVRRRLVVPILRTKTVADFAEVVARRIALNNDSASDLTLTLADGSMLFPEDEIQDVVQAEDVVHINFAHNQETGNSYPILSPNSNTQPTSSTNPPQMSRDAPEHRRNEDTSASFTSSSSEKRVRIALVTPKLARNVGNADIAREMAFGGSAVSVKLTMDIVRREAARTLGWLENHDVTDVDRPTNSACDHIHGSCACTVANQIVAQGRFEQFHCPREIDGTVCDDTTCPYSHAAMASGDLTGHIADIQCKICTELFGFACEKYCPLVQNAGCKHIFHAHCYFAKTFRSQGCPAGCTTSSIGVEAIPFDMQVPHLVVVHSGSIVEKVPIPMRYLAEHGAQIELTDEDVMNILASKYSDLGPGLVVRMYGRKFTGMVSFRHSTVVSICCASRHDVDGIQRFALNGPPLPVLSSRSAVDLHTAFSPILNEAPYLTIEDLMLDYDIPDGDEIVLYVNKRPKINTKPNTEQRVGKAAVYTARDDWQPVVRQTDRGMAAFLSSLLVFANYLSVAGNSNEEKNMQNRVLNHLLALTRFPPAVRALYILTLNESLLPEEMHALSETVYHLALDVSHPFVTKGDLSRAFEGARVLFGVLIERTKGVFTFPESDVRASQSKLFSKVLLSCGLSGEPLDDAVLYGDILVNRAAVSIRRLGGVLFDPSVGTPEVTPVPIHVQRLIQSSGRKTSQLIVFNDSVEPVTILTHSLRPSTLAAGIDKANVELQIHAPLSLREVVTPALTLDEVGFNAVYIARAAPCSDGGEDGFLLRPCHGGEVGLDVNLVATKLQPIIERRKAIGEWDIDAFGASRTDRLDTREIEEAIVVALDVSRSMEQKFDGDSDDEDSQVDFDEIALNKAMEEFSKRHHQASDALMQAKMFLTSLDCLASVTRYICHGETTLHSGSGRQPRVRAEEALKELVVIYSRMHSAQFRVMEFAPIRSFNLSRWEDFIAVATDNLTKPQLLTYLVQQAAAIKENENLLASNGVPKRFIDPLSGEVMVDPVRASDGVIYERSRINAWLEHRSTSPMDPTVLINSTLVAISSLHNPIRTFLGGRPRASLQQHQQPLLIRVKTMWGRVLEYVLNTEANTILSVLFENWLFTGRAPSVSCLWHGLTDCGDGSMRGRRLEPASSLRSLPSQMQVFRSTEGLGFSLDVVELNHRVWRHVPDNADRIRKDSRSMSRLDIVKQAFEAFVNKSEAFDHPIAIGLVTFGRQVHEVQDLTLLKERFRDSLRTIMADGDTPLFDSLSVAHSMLQTFKAEHPTTALRIICLTDGCDVGSSTLPHQIAKKLQRSKITVDSLVVQTGDLTNVLHPISVVTGGYSFKIDTLENALNIVELETVLRMKDRLERPRQPIVRNPWRLLEYNDLSKYPLDIVTADECPDRKPHARLHEPLLAASRAAARALPPSTDRQRRLMQELREVMNSPHPAIDVYSGSDLAFWKIVIEAPKGSPYEGGTFLAYVDFGSNYPQSAPEVRFITPILHPNINRHGKVCHAALDRSWVVDMTMKVILQVLYGILLTPDTDNPLDLHATMEYNDDTGIHAQRVHEMVQRHALKTRAEWKEVLEAED</sequence>
<organism evidence="6 7">
    <name type="scientific">Sparassis crispa</name>
    <dbReference type="NCBI Taxonomy" id="139825"/>
    <lineage>
        <taxon>Eukaryota</taxon>
        <taxon>Fungi</taxon>
        <taxon>Dikarya</taxon>
        <taxon>Basidiomycota</taxon>
        <taxon>Agaricomycotina</taxon>
        <taxon>Agaricomycetes</taxon>
        <taxon>Polyporales</taxon>
        <taxon>Sparassidaceae</taxon>
        <taxon>Sparassis</taxon>
    </lineage>
</organism>
<dbReference type="GO" id="GO:0004842">
    <property type="term" value="F:ubiquitin-protein transferase activity"/>
    <property type="evidence" value="ECO:0007669"/>
    <property type="project" value="InterPro"/>
</dbReference>
<gene>
    <name evidence="6" type="ORF">SCP_1005260</name>
</gene>
<comment type="caution">
    <text evidence="6">The sequence shown here is derived from an EMBL/GenBank/DDBJ whole genome shotgun (WGS) entry which is preliminary data.</text>
</comment>
<dbReference type="SMART" id="SM00327">
    <property type="entry name" value="VWA"/>
    <property type="match status" value="1"/>
</dbReference>
<dbReference type="Pfam" id="PF04564">
    <property type="entry name" value="U-box"/>
    <property type="match status" value="1"/>
</dbReference>
<dbReference type="CDD" id="cd00198">
    <property type="entry name" value="vWFA"/>
    <property type="match status" value="1"/>
</dbReference>
<dbReference type="RefSeq" id="XP_027618192.1">
    <property type="nucleotide sequence ID" value="XM_027762391.1"/>
</dbReference>
<dbReference type="InterPro" id="IPR050113">
    <property type="entry name" value="Ub_conjugating_enzyme"/>
</dbReference>
<evidence type="ECO:0000313" key="6">
    <source>
        <dbReference type="EMBL" id="GBE87279.1"/>
    </source>
</evidence>
<reference evidence="6 7" key="1">
    <citation type="journal article" date="2018" name="Sci. Rep.">
        <title>Genome sequence of the cauliflower mushroom Sparassis crispa (Hanabiratake) and its association with beneficial usage.</title>
        <authorList>
            <person name="Kiyama R."/>
            <person name="Furutani Y."/>
            <person name="Kawaguchi K."/>
            <person name="Nakanishi T."/>
        </authorList>
    </citation>
    <scope>NUCLEOTIDE SEQUENCE [LARGE SCALE GENOMIC DNA]</scope>
</reference>
<dbReference type="STRING" id="139825.A0A401GYP4"/>
<evidence type="ECO:0000259" key="4">
    <source>
        <dbReference type="PROSITE" id="PS50234"/>
    </source>
</evidence>
<evidence type="ECO:0000259" key="5">
    <source>
        <dbReference type="PROSITE" id="PS51698"/>
    </source>
</evidence>
<dbReference type="Proteomes" id="UP000287166">
    <property type="component" value="Unassembled WGS sequence"/>
</dbReference>
<dbReference type="InterPro" id="IPR002035">
    <property type="entry name" value="VWF_A"/>
</dbReference>
<protein>
    <submittedName>
        <fullName evidence="6">Uncharacterized protein</fullName>
    </submittedName>
</protein>
<dbReference type="Gene3D" id="3.30.40.10">
    <property type="entry name" value="Zinc/RING finger domain, C3HC4 (zinc finger)"/>
    <property type="match status" value="1"/>
</dbReference>
<dbReference type="PROSITE" id="PS50234">
    <property type="entry name" value="VWFA"/>
    <property type="match status" value="1"/>
</dbReference>
<dbReference type="SUPFAM" id="SSF57850">
    <property type="entry name" value="RING/U-box"/>
    <property type="match status" value="1"/>
</dbReference>